<dbReference type="SUPFAM" id="SSF47240">
    <property type="entry name" value="Ferritin-like"/>
    <property type="match status" value="1"/>
</dbReference>
<dbReference type="NCBIfam" id="TIGR02158">
    <property type="entry name" value="PA_CoA_Oxy3"/>
    <property type="match status" value="1"/>
</dbReference>
<dbReference type="InterPro" id="IPR011882">
    <property type="entry name" value="PaaC"/>
</dbReference>
<dbReference type="InterPro" id="IPR007814">
    <property type="entry name" value="PaaA_PaaC"/>
</dbReference>
<dbReference type="PANTHER" id="PTHR30458">
    <property type="entry name" value="PHENYLACETIC ACID DEGRADATION PROTEIN PAA"/>
    <property type="match status" value="1"/>
</dbReference>
<dbReference type="InterPro" id="IPR052703">
    <property type="entry name" value="Aromatic_CoA_ox/epox"/>
</dbReference>
<organism evidence="1 2">
    <name type="scientific">Mesorhizobium shangrilense</name>
    <dbReference type="NCBI Taxonomy" id="460060"/>
    <lineage>
        <taxon>Bacteria</taxon>
        <taxon>Pseudomonadati</taxon>
        <taxon>Pseudomonadota</taxon>
        <taxon>Alphaproteobacteria</taxon>
        <taxon>Hyphomicrobiales</taxon>
        <taxon>Phyllobacteriaceae</taxon>
        <taxon>Mesorhizobium</taxon>
    </lineage>
</organism>
<dbReference type="GO" id="GO:0097266">
    <property type="term" value="F:phenylacetyl-CoA 1,2-epoxidase activity"/>
    <property type="evidence" value="ECO:0007669"/>
    <property type="project" value="UniProtKB-EC"/>
</dbReference>
<keyword evidence="2" id="KW-1185">Reference proteome</keyword>
<gene>
    <name evidence="1" type="primary">paaC</name>
    <name evidence="1" type="ORF">ABVQ20_30965</name>
</gene>
<dbReference type="EMBL" id="JBEWSZ010000004">
    <property type="protein sequence ID" value="MET2831376.1"/>
    <property type="molecule type" value="Genomic_DNA"/>
</dbReference>
<dbReference type="InterPro" id="IPR012347">
    <property type="entry name" value="Ferritin-like"/>
</dbReference>
<dbReference type="PIRSF" id="PIRSF037834">
    <property type="entry name" value="PA_CoA_Oase3"/>
    <property type="match status" value="1"/>
</dbReference>
<dbReference type="Pfam" id="PF05138">
    <property type="entry name" value="PaaA_PaaC"/>
    <property type="match status" value="1"/>
</dbReference>
<evidence type="ECO:0000313" key="2">
    <source>
        <dbReference type="Proteomes" id="UP001548832"/>
    </source>
</evidence>
<dbReference type="InterPro" id="IPR009078">
    <property type="entry name" value="Ferritin-like_SF"/>
</dbReference>
<dbReference type="RefSeq" id="WP_354463499.1">
    <property type="nucleotide sequence ID" value="NZ_JBEWSZ010000004.1"/>
</dbReference>
<dbReference type="Proteomes" id="UP001548832">
    <property type="component" value="Unassembled WGS sequence"/>
</dbReference>
<dbReference type="EC" id="1.14.13.149" evidence="1"/>
<proteinExistence type="predicted"/>
<reference evidence="1 2" key="1">
    <citation type="submission" date="2024-06" db="EMBL/GenBank/DDBJ databases">
        <authorList>
            <person name="Kim D.-U."/>
        </authorList>
    </citation>
    <scope>NUCLEOTIDE SEQUENCE [LARGE SCALE GENOMIC DNA]</scope>
    <source>
        <strain evidence="1 2">KACC15460</strain>
    </source>
</reference>
<keyword evidence="1" id="KW-0560">Oxidoreductase</keyword>
<name>A0ABV2DN02_9HYPH</name>
<protein>
    <submittedName>
        <fullName evidence="1">1,2-phenylacetyl-CoA epoxidase subunit PaaC</fullName>
        <ecNumber evidence="1">1.14.13.149</ecNumber>
    </submittedName>
</protein>
<dbReference type="PANTHER" id="PTHR30458:SF0">
    <property type="entry name" value="1,2-PHENYLACETYL-COA EPOXIDASE, SUBUNIT C"/>
    <property type="match status" value="1"/>
</dbReference>
<comment type="caution">
    <text evidence="1">The sequence shown here is derived from an EMBL/GenBank/DDBJ whole genome shotgun (WGS) entry which is preliminary data.</text>
</comment>
<sequence>MGAPIATSGIAEFALRMGDTCLILAHRNSEWCGHAPALEEDIALANTALDLIGQAQLWLGLAADAEGRGRSADSLAYLRDAAGYRNLLLVEQPNGDFGRTVMRQFLFDAWHYPLLVALKTSSEHRVAEIAEKASKEAAYHLERSVDLVVRLGDGTSESRQRMQSALDVLWPYTGEMFLADSIDDELAETGIAPAPRGLRPAWEATLGRALADATLKAPETTFAHKGSKRGVHSEHLGYILAEMQFLQRAYPGAKW</sequence>
<evidence type="ECO:0000313" key="1">
    <source>
        <dbReference type="EMBL" id="MET2831376.1"/>
    </source>
</evidence>
<accession>A0ABV2DN02</accession>
<dbReference type="Gene3D" id="1.20.1260.10">
    <property type="match status" value="1"/>
</dbReference>